<keyword evidence="1" id="KW-0472">Membrane</keyword>
<reference evidence="2" key="1">
    <citation type="submission" date="2023-02" db="EMBL/GenBank/DDBJ databases">
        <title>Gut commensal Christensenella minuta modulates host metabolism via a new class of secondary bile acids.</title>
        <authorList>
            <person name="Liu C."/>
        </authorList>
    </citation>
    <scope>NUCLEOTIDE SEQUENCE</scope>
    <source>
        <strain evidence="2">CA70</strain>
    </source>
</reference>
<accession>A0AAU8AAZ3</accession>
<proteinExistence type="predicted"/>
<dbReference type="EMBL" id="CP117826">
    <property type="protein sequence ID" value="XCC63408.1"/>
    <property type="molecule type" value="Genomic_DNA"/>
</dbReference>
<dbReference type="AlphaFoldDB" id="A0AAU8AAZ3"/>
<protein>
    <recommendedName>
        <fullName evidence="3">Serine/threonine protein kinase</fullName>
    </recommendedName>
</protein>
<keyword evidence="1" id="KW-1133">Transmembrane helix</keyword>
<organism evidence="2">
    <name type="scientific">Christensenella massiliensis</name>
    <dbReference type="NCBI Taxonomy" id="1805714"/>
    <lineage>
        <taxon>Bacteria</taxon>
        <taxon>Bacillati</taxon>
        <taxon>Bacillota</taxon>
        <taxon>Clostridia</taxon>
        <taxon>Christensenellales</taxon>
        <taxon>Christensenellaceae</taxon>
        <taxon>Christensenella</taxon>
    </lineage>
</organism>
<evidence type="ECO:0000313" key="2">
    <source>
        <dbReference type="EMBL" id="XCC63408.1"/>
    </source>
</evidence>
<dbReference type="RefSeq" id="WP_079547103.1">
    <property type="nucleotide sequence ID" value="NZ_CP117826.1"/>
</dbReference>
<feature type="transmembrane region" description="Helical" evidence="1">
    <location>
        <begin position="6"/>
        <end position="25"/>
    </location>
</feature>
<evidence type="ECO:0008006" key="3">
    <source>
        <dbReference type="Google" id="ProtNLM"/>
    </source>
</evidence>
<evidence type="ECO:0000256" key="1">
    <source>
        <dbReference type="SAM" id="Phobius"/>
    </source>
</evidence>
<name>A0AAU8AAZ3_9FIRM</name>
<sequence length="117" mass="13312">MGIVEAVVTVAVAILGAGGIVTIYLKHRLDKERDEERRKREAEAERRKQLVLIENDIDLAKSKEWMALGKILKSIVDCLHGEKPNGQLTAAYDNYLKSAEESELLYKKKRIFLDSEQ</sequence>
<gene>
    <name evidence="2" type="ORF">PUP29_05700</name>
</gene>
<keyword evidence="1" id="KW-0812">Transmembrane</keyword>